<dbReference type="GO" id="GO:0006629">
    <property type="term" value="P:lipid metabolic process"/>
    <property type="evidence" value="ECO:0007669"/>
    <property type="project" value="InterPro"/>
</dbReference>
<dbReference type="Pfam" id="PF03009">
    <property type="entry name" value="GDPD"/>
    <property type="match status" value="1"/>
</dbReference>
<dbReference type="InterPro" id="IPR030395">
    <property type="entry name" value="GP_PDE_dom"/>
</dbReference>
<dbReference type="AlphaFoldDB" id="A0A645AZ47"/>
<keyword evidence="2" id="KW-0378">Hydrolase</keyword>
<dbReference type="PANTHER" id="PTHR46211:SF1">
    <property type="entry name" value="GLYCEROPHOSPHODIESTER PHOSPHODIESTERASE, CYTOPLASMIC"/>
    <property type="match status" value="1"/>
</dbReference>
<dbReference type="EMBL" id="VSSQ01016748">
    <property type="protein sequence ID" value="MPM58409.1"/>
    <property type="molecule type" value="Genomic_DNA"/>
</dbReference>
<dbReference type="SUPFAM" id="SSF51695">
    <property type="entry name" value="PLC-like phosphodiesterases"/>
    <property type="match status" value="1"/>
</dbReference>
<gene>
    <name evidence="2" type="primary">glpQ_16</name>
    <name evidence="2" type="ORF">SDC9_105240</name>
</gene>
<dbReference type="PROSITE" id="PS51704">
    <property type="entry name" value="GP_PDE"/>
    <property type="match status" value="1"/>
</dbReference>
<dbReference type="EC" id="3.1.4.46" evidence="2"/>
<dbReference type="GO" id="GO:0008889">
    <property type="term" value="F:glycerophosphodiester phosphodiesterase activity"/>
    <property type="evidence" value="ECO:0007669"/>
    <property type="project" value="UniProtKB-EC"/>
</dbReference>
<dbReference type="CDD" id="cd08563">
    <property type="entry name" value="GDPD_TtGDE_like"/>
    <property type="match status" value="1"/>
</dbReference>
<protein>
    <submittedName>
        <fullName evidence="2">Glycerophosphodiester phosphodiesterase</fullName>
        <ecNumber evidence="2">3.1.4.46</ecNumber>
    </submittedName>
</protein>
<dbReference type="Gene3D" id="3.20.20.190">
    <property type="entry name" value="Phosphatidylinositol (PI) phosphodiesterase"/>
    <property type="match status" value="1"/>
</dbReference>
<comment type="caution">
    <text evidence="2">The sequence shown here is derived from an EMBL/GenBank/DDBJ whole genome shotgun (WGS) entry which is preliminary data.</text>
</comment>
<sequence>MIINYGHRGASGYFPENTMVAFEKAIEMGATGIETDVQMTKDGVLVLIHDEYVNRTTDGIGLVKDYTYKELMKLNASTYMKNYTNKTSIPTVEELLALAKNQDIIINFEIKSGVILYPNIEENLINLIYKEQFQNNVILSNFNHYSLVKCKEVSREIPTGILYMEALYKVEDYCSTVGANALHPYFYCAQPEVIQNAHEKGLKVNPFTVNDEGAMNNLILAGVDGIITNYPDKLKNIMEDVYGKA</sequence>
<feature type="domain" description="GP-PDE" evidence="1">
    <location>
        <begin position="2"/>
        <end position="238"/>
    </location>
</feature>
<accession>A0A645AZ47</accession>
<evidence type="ECO:0000259" key="1">
    <source>
        <dbReference type="PROSITE" id="PS51704"/>
    </source>
</evidence>
<evidence type="ECO:0000313" key="2">
    <source>
        <dbReference type="EMBL" id="MPM58409.1"/>
    </source>
</evidence>
<reference evidence="2" key="1">
    <citation type="submission" date="2019-08" db="EMBL/GenBank/DDBJ databases">
        <authorList>
            <person name="Kucharzyk K."/>
            <person name="Murdoch R.W."/>
            <person name="Higgins S."/>
            <person name="Loffler F."/>
        </authorList>
    </citation>
    <scope>NUCLEOTIDE SEQUENCE</scope>
</reference>
<name>A0A645AZ47_9ZZZZ</name>
<organism evidence="2">
    <name type="scientific">bioreactor metagenome</name>
    <dbReference type="NCBI Taxonomy" id="1076179"/>
    <lineage>
        <taxon>unclassified sequences</taxon>
        <taxon>metagenomes</taxon>
        <taxon>ecological metagenomes</taxon>
    </lineage>
</organism>
<proteinExistence type="predicted"/>
<dbReference type="InterPro" id="IPR017946">
    <property type="entry name" value="PLC-like_Pdiesterase_TIM-brl"/>
</dbReference>
<dbReference type="PANTHER" id="PTHR46211">
    <property type="entry name" value="GLYCEROPHOSPHORYL DIESTER PHOSPHODIESTERASE"/>
    <property type="match status" value="1"/>
</dbReference>